<accession>A0A8S1QP61</accession>
<dbReference type="EMBL" id="CAJJDN010000111">
    <property type="protein sequence ID" value="CAD8116525.1"/>
    <property type="molecule type" value="Genomic_DNA"/>
</dbReference>
<gene>
    <name evidence="1" type="ORF">PSON_ATCC_30995.1.T1110079</name>
</gene>
<keyword evidence="2" id="KW-1185">Reference proteome</keyword>
<reference evidence="1" key="1">
    <citation type="submission" date="2021-01" db="EMBL/GenBank/DDBJ databases">
        <authorList>
            <consortium name="Genoscope - CEA"/>
            <person name="William W."/>
        </authorList>
    </citation>
    <scope>NUCLEOTIDE SEQUENCE</scope>
</reference>
<evidence type="ECO:0000313" key="1">
    <source>
        <dbReference type="EMBL" id="CAD8116525.1"/>
    </source>
</evidence>
<name>A0A8S1QP61_9CILI</name>
<dbReference type="OrthoDB" id="429467at2759"/>
<evidence type="ECO:0000313" key="2">
    <source>
        <dbReference type="Proteomes" id="UP000692954"/>
    </source>
</evidence>
<sequence>MIRFTIHQEIYLLSEKAINDLQVKKKLSKDDYFNLLIQLKDKKLIKQEIV</sequence>
<protein>
    <submittedName>
        <fullName evidence="1">Uncharacterized protein</fullName>
    </submittedName>
</protein>
<proteinExistence type="predicted"/>
<dbReference type="Proteomes" id="UP000692954">
    <property type="component" value="Unassembled WGS sequence"/>
</dbReference>
<comment type="caution">
    <text evidence="1">The sequence shown here is derived from an EMBL/GenBank/DDBJ whole genome shotgun (WGS) entry which is preliminary data.</text>
</comment>
<organism evidence="1 2">
    <name type="scientific">Paramecium sonneborni</name>
    <dbReference type="NCBI Taxonomy" id="65129"/>
    <lineage>
        <taxon>Eukaryota</taxon>
        <taxon>Sar</taxon>
        <taxon>Alveolata</taxon>
        <taxon>Ciliophora</taxon>
        <taxon>Intramacronucleata</taxon>
        <taxon>Oligohymenophorea</taxon>
        <taxon>Peniculida</taxon>
        <taxon>Parameciidae</taxon>
        <taxon>Paramecium</taxon>
    </lineage>
</organism>
<dbReference type="AlphaFoldDB" id="A0A8S1QP61"/>